<keyword evidence="1" id="KW-0805">Transcription regulation</keyword>
<dbReference type="Gene3D" id="1.10.10.60">
    <property type="entry name" value="Homeodomain-like"/>
    <property type="match status" value="1"/>
</dbReference>
<dbReference type="PANTHER" id="PTHR46796:SF6">
    <property type="entry name" value="ARAC SUBFAMILY"/>
    <property type="match status" value="1"/>
</dbReference>
<keyword evidence="6" id="KW-1185">Reference proteome</keyword>
<dbReference type="PROSITE" id="PS00041">
    <property type="entry name" value="HTH_ARAC_FAMILY_1"/>
    <property type="match status" value="1"/>
</dbReference>
<dbReference type="InterPro" id="IPR050204">
    <property type="entry name" value="AraC_XylS_family_regulators"/>
</dbReference>
<evidence type="ECO:0000256" key="3">
    <source>
        <dbReference type="ARBA" id="ARBA00023163"/>
    </source>
</evidence>
<dbReference type="SUPFAM" id="SSF52317">
    <property type="entry name" value="Class I glutamine amidotransferase-like"/>
    <property type="match status" value="1"/>
</dbReference>
<dbReference type="PANTHER" id="PTHR46796">
    <property type="entry name" value="HTH-TYPE TRANSCRIPTIONAL ACTIVATOR RHAS-RELATED"/>
    <property type="match status" value="1"/>
</dbReference>
<comment type="caution">
    <text evidence="5">The sequence shown here is derived from an EMBL/GenBank/DDBJ whole genome shotgun (WGS) entry which is preliminary data.</text>
</comment>
<dbReference type="GO" id="GO:0043565">
    <property type="term" value="F:sequence-specific DNA binding"/>
    <property type="evidence" value="ECO:0007669"/>
    <property type="project" value="InterPro"/>
</dbReference>
<dbReference type="EMBL" id="WUMK01000005">
    <property type="protein sequence ID" value="MXN46387.1"/>
    <property type="molecule type" value="Genomic_DNA"/>
</dbReference>
<dbReference type="InterPro" id="IPR029062">
    <property type="entry name" value="Class_I_gatase-like"/>
</dbReference>
<dbReference type="InterPro" id="IPR009057">
    <property type="entry name" value="Homeodomain-like_sf"/>
</dbReference>
<keyword evidence="3" id="KW-0804">Transcription</keyword>
<sequence>MQQTGARGGRFTFYLLDGFTLHAFSAAVEVLRLANAVAGRPVYDWHIVTGDGQPVSSACGTRIACGAALAEARTWLHHSVQSRLIVVCGGRAAPPEDRALEAWLRLSRRNRIALAGIAGGVYCLARTGLADDHRCSVHWEHFPDFSERFFAVDTRQSAYEIDGGLYTCAGGNAPFDMLLRIVEEDLGPDVVNRVCELSLSERVREAGERQRLPLQTRLGIDNPVLIRIIDQMEANLAEPLKLADMTPASGLSRRQMERLFQREMGRSPARYYLDMRLERAHLLLLSSSQAVIDIAMACGFSSASHFSRTYRERHGCTPQATRMAEADRRRLALASGKEEGRTVLKERRVA</sequence>
<dbReference type="Gene3D" id="3.40.50.880">
    <property type="match status" value="1"/>
</dbReference>
<proteinExistence type="predicted"/>
<dbReference type="InterPro" id="IPR002818">
    <property type="entry name" value="DJ-1/PfpI"/>
</dbReference>
<dbReference type="GO" id="GO:0003700">
    <property type="term" value="F:DNA-binding transcription factor activity"/>
    <property type="evidence" value="ECO:0007669"/>
    <property type="project" value="InterPro"/>
</dbReference>
<gene>
    <name evidence="5" type="ORF">GR138_14415</name>
</gene>
<dbReference type="InterPro" id="IPR020449">
    <property type="entry name" value="Tscrpt_reg_AraC-type_HTH"/>
</dbReference>
<dbReference type="PROSITE" id="PS01124">
    <property type="entry name" value="HTH_ARAC_FAMILY_2"/>
    <property type="match status" value="1"/>
</dbReference>
<protein>
    <submittedName>
        <fullName evidence="5">Helix-turn-helix domain-containing protein</fullName>
    </submittedName>
</protein>
<evidence type="ECO:0000256" key="1">
    <source>
        <dbReference type="ARBA" id="ARBA00023015"/>
    </source>
</evidence>
<dbReference type="InterPro" id="IPR018060">
    <property type="entry name" value="HTH_AraC"/>
</dbReference>
<dbReference type="CDD" id="cd03136">
    <property type="entry name" value="GATase1_AraC_ArgR_like"/>
    <property type="match status" value="1"/>
</dbReference>
<dbReference type="Proteomes" id="UP000435802">
    <property type="component" value="Unassembled WGS sequence"/>
</dbReference>
<evidence type="ECO:0000313" key="6">
    <source>
        <dbReference type="Proteomes" id="UP000435802"/>
    </source>
</evidence>
<name>A0A6N8SD54_9HYPH</name>
<dbReference type="PRINTS" id="PR00032">
    <property type="entry name" value="HTHARAC"/>
</dbReference>
<dbReference type="SMART" id="SM00342">
    <property type="entry name" value="HTH_ARAC"/>
    <property type="match status" value="1"/>
</dbReference>
<evidence type="ECO:0000313" key="5">
    <source>
        <dbReference type="EMBL" id="MXN46387.1"/>
    </source>
</evidence>
<dbReference type="AlphaFoldDB" id="A0A6N8SD54"/>
<accession>A0A6N8SD54</accession>
<evidence type="ECO:0000259" key="4">
    <source>
        <dbReference type="PROSITE" id="PS01124"/>
    </source>
</evidence>
<dbReference type="RefSeq" id="WP_160859927.1">
    <property type="nucleotide sequence ID" value="NZ_WUMK01000005.1"/>
</dbReference>
<dbReference type="InterPro" id="IPR018062">
    <property type="entry name" value="HTH_AraC-typ_CS"/>
</dbReference>
<organism evidence="5 6">
    <name type="scientific">Shinella kummerowiae</name>
    <dbReference type="NCBI Taxonomy" id="417745"/>
    <lineage>
        <taxon>Bacteria</taxon>
        <taxon>Pseudomonadati</taxon>
        <taxon>Pseudomonadota</taxon>
        <taxon>Alphaproteobacteria</taxon>
        <taxon>Hyphomicrobiales</taxon>
        <taxon>Rhizobiaceae</taxon>
        <taxon>Shinella</taxon>
    </lineage>
</organism>
<feature type="domain" description="HTH araC/xylS-type" evidence="4">
    <location>
        <begin position="226"/>
        <end position="324"/>
    </location>
</feature>
<dbReference type="SUPFAM" id="SSF46689">
    <property type="entry name" value="Homeodomain-like"/>
    <property type="match status" value="2"/>
</dbReference>
<dbReference type="Pfam" id="PF12833">
    <property type="entry name" value="HTH_18"/>
    <property type="match status" value="1"/>
</dbReference>
<dbReference type="OrthoDB" id="9793400at2"/>
<keyword evidence="2" id="KW-0238">DNA-binding</keyword>
<reference evidence="5 6" key="1">
    <citation type="submission" date="2019-12" db="EMBL/GenBank/DDBJ databases">
        <title>Shinella kummerowiae sp. nov., a symbiotic bacterium isolated from root nodules of the herbal legume Kummerowia stipulacea.</title>
        <authorList>
            <person name="Gao J."/>
        </authorList>
    </citation>
    <scope>NUCLEOTIDE SEQUENCE [LARGE SCALE GENOMIC DNA]</scope>
    <source>
        <strain evidence="5 6">CCBAU 25048</strain>
    </source>
</reference>
<evidence type="ECO:0000256" key="2">
    <source>
        <dbReference type="ARBA" id="ARBA00023125"/>
    </source>
</evidence>
<dbReference type="Pfam" id="PF01965">
    <property type="entry name" value="DJ-1_PfpI"/>
    <property type="match status" value="1"/>
</dbReference>